<dbReference type="STRING" id="1391654.AKJ09_09392"/>
<reference evidence="1 2" key="1">
    <citation type="submission" date="2015-08" db="EMBL/GenBank/DDBJ databases">
        <authorList>
            <person name="Babu N.S."/>
            <person name="Beckwith C.J."/>
            <person name="Beseler K.G."/>
            <person name="Brison A."/>
            <person name="Carone J.V."/>
            <person name="Caskin T.P."/>
            <person name="Diamond M."/>
            <person name="Durham M.E."/>
            <person name="Foxe J.M."/>
            <person name="Go M."/>
            <person name="Henderson B.A."/>
            <person name="Jones I.B."/>
            <person name="McGettigan J.A."/>
            <person name="Micheletti S.J."/>
            <person name="Nasrallah M.E."/>
            <person name="Ortiz D."/>
            <person name="Piller C.R."/>
            <person name="Privatt S.R."/>
            <person name="Schneider S.L."/>
            <person name="Sharp S."/>
            <person name="Smith T.C."/>
            <person name="Stanton J.D."/>
            <person name="Ullery H.E."/>
            <person name="Wilson R.J."/>
            <person name="Serrano M.G."/>
            <person name="Buck G."/>
            <person name="Lee V."/>
            <person name="Wang Y."/>
            <person name="Carvalho R."/>
            <person name="Voegtly L."/>
            <person name="Shi R."/>
            <person name="Duckworth R."/>
            <person name="Johnson A."/>
            <person name="Loviza R."/>
            <person name="Walstead R."/>
            <person name="Shah Z."/>
            <person name="Kiflezghi M."/>
            <person name="Wade K."/>
            <person name="Ball S.L."/>
            <person name="Bradley K.W."/>
            <person name="Asai D.J."/>
            <person name="Bowman C.A."/>
            <person name="Russell D.A."/>
            <person name="Pope W.H."/>
            <person name="Jacobs-Sera D."/>
            <person name="Hendrix R.W."/>
            <person name="Hatfull G.F."/>
        </authorList>
    </citation>
    <scope>NUCLEOTIDE SEQUENCE [LARGE SCALE GENOMIC DNA]</scope>
    <source>
        <strain evidence="1 2">DSM 27648</strain>
    </source>
</reference>
<keyword evidence="2" id="KW-1185">Reference proteome</keyword>
<accession>A0A0K1QAH0</accession>
<gene>
    <name evidence="1" type="ORF">AKJ09_09392</name>
</gene>
<dbReference type="Proteomes" id="UP000064967">
    <property type="component" value="Chromosome"/>
</dbReference>
<evidence type="ECO:0000313" key="1">
    <source>
        <dbReference type="EMBL" id="AKV02729.1"/>
    </source>
</evidence>
<name>A0A0K1QAH0_9BACT</name>
<organism evidence="1 2">
    <name type="scientific">Labilithrix luteola</name>
    <dbReference type="NCBI Taxonomy" id="1391654"/>
    <lineage>
        <taxon>Bacteria</taxon>
        <taxon>Pseudomonadati</taxon>
        <taxon>Myxococcota</taxon>
        <taxon>Polyangia</taxon>
        <taxon>Polyangiales</taxon>
        <taxon>Labilitrichaceae</taxon>
        <taxon>Labilithrix</taxon>
    </lineage>
</organism>
<dbReference type="KEGG" id="llu:AKJ09_09392"/>
<dbReference type="AlphaFoldDB" id="A0A0K1QAH0"/>
<sequence length="70" mass="8018">MNGKKVVILEENPFLLEKRPNPRALHDRRRNLVAFALQHQATLDSPPRTLVVEQPRTLTAPLAVIFLVHM</sequence>
<dbReference type="EMBL" id="CP012333">
    <property type="protein sequence ID" value="AKV02729.1"/>
    <property type="molecule type" value="Genomic_DNA"/>
</dbReference>
<proteinExistence type="predicted"/>
<protein>
    <submittedName>
        <fullName evidence="1">Uncharacterized protein</fullName>
    </submittedName>
</protein>
<evidence type="ECO:0000313" key="2">
    <source>
        <dbReference type="Proteomes" id="UP000064967"/>
    </source>
</evidence>